<protein>
    <submittedName>
        <fullName evidence="3">Heme oxygenase-like protein</fullName>
    </submittedName>
</protein>
<organism evidence="3 4">
    <name type="scientific">Pseudonocardia cypriaca</name>
    <dbReference type="NCBI Taxonomy" id="882449"/>
    <lineage>
        <taxon>Bacteria</taxon>
        <taxon>Bacillati</taxon>
        <taxon>Actinomycetota</taxon>
        <taxon>Actinomycetes</taxon>
        <taxon>Pseudonocardiales</taxon>
        <taxon>Pseudonocardiaceae</taxon>
        <taxon>Pseudonocardia</taxon>
    </lineage>
</organism>
<accession>A0A543GIF8</accession>
<gene>
    <name evidence="3" type="ORF">FB388_3262</name>
</gene>
<dbReference type="Gene3D" id="1.20.910.10">
    <property type="entry name" value="Heme oxygenase-like"/>
    <property type="match status" value="1"/>
</dbReference>
<dbReference type="PANTHER" id="PTHR40279">
    <property type="entry name" value="PQQC-LIKE PROTEIN"/>
    <property type="match status" value="1"/>
</dbReference>
<reference evidence="3 4" key="1">
    <citation type="submission" date="2019-06" db="EMBL/GenBank/DDBJ databases">
        <title>Sequencing the genomes of 1000 actinobacteria strains.</title>
        <authorList>
            <person name="Klenk H.-P."/>
        </authorList>
    </citation>
    <scope>NUCLEOTIDE SEQUENCE [LARGE SCALE GENOMIC DNA]</scope>
    <source>
        <strain evidence="3 4">DSM 45511</strain>
    </source>
</reference>
<name>A0A543GIF8_9PSEU</name>
<comment type="caution">
    <text evidence="3">The sequence shown here is derived from an EMBL/GenBank/DDBJ whole genome shotgun (WGS) entry which is preliminary data.</text>
</comment>
<dbReference type="RefSeq" id="WP_246121965.1">
    <property type="nucleotide sequence ID" value="NZ_VFPH01000001.1"/>
</dbReference>
<evidence type="ECO:0000256" key="2">
    <source>
        <dbReference type="SAM" id="MobiDB-lite"/>
    </source>
</evidence>
<dbReference type="InterPro" id="IPR039068">
    <property type="entry name" value="PqqC-like"/>
</dbReference>
<dbReference type="Pfam" id="PF14518">
    <property type="entry name" value="Haem_oxygenas_2"/>
    <property type="match status" value="1"/>
</dbReference>
<dbReference type="EMBL" id="VFPH01000001">
    <property type="protein sequence ID" value="TQM45862.1"/>
    <property type="molecule type" value="Genomic_DNA"/>
</dbReference>
<feature type="region of interest" description="Disordered" evidence="2">
    <location>
        <begin position="1"/>
        <end position="23"/>
    </location>
</feature>
<proteinExistence type="predicted"/>
<sequence>MWGSNPGSSTVRPIEAPPLPQPRGPLSAAVISALRRGPEILPPVDDADPYGDDLQLALYCLYEMHYRGFAGVPDEREWDPALVTMRVAAERLFLDALRSEVTPSEDVDAEIGALLVEPIDGEGPSWYLAKQGERWQVCEYVAHRSLYHLKEADPQAWVIARLDGPAKAALVTVEHDEYGAGDPDRMHARLFAEMMRALGLDDAYGAYLDAAPAETLAEVNFMSLCGLHRALRGALVGQFATVELTSSPGSDRLVRAMRRLELPEAAVEFYAEHVEADAVHEQLVRRGVIAPLLAAEPALAADVVFGIRASGLLADRFGERVLNDWAHGRSSLRQPLPA</sequence>
<dbReference type="SUPFAM" id="SSF48613">
    <property type="entry name" value="Heme oxygenase-like"/>
    <property type="match status" value="1"/>
</dbReference>
<dbReference type="SMART" id="SM01236">
    <property type="entry name" value="Haem_oxygenase_2"/>
    <property type="match status" value="1"/>
</dbReference>
<dbReference type="PANTHER" id="PTHR40279:SF3">
    <property type="entry name" value="4-AMINOBENZOATE SYNTHASE"/>
    <property type="match status" value="1"/>
</dbReference>
<evidence type="ECO:0000313" key="4">
    <source>
        <dbReference type="Proteomes" id="UP000319818"/>
    </source>
</evidence>
<evidence type="ECO:0000256" key="1">
    <source>
        <dbReference type="ARBA" id="ARBA00023002"/>
    </source>
</evidence>
<dbReference type="AlphaFoldDB" id="A0A543GIF8"/>
<dbReference type="GO" id="GO:0016491">
    <property type="term" value="F:oxidoreductase activity"/>
    <property type="evidence" value="ECO:0007669"/>
    <property type="project" value="UniProtKB-KW"/>
</dbReference>
<dbReference type="Proteomes" id="UP000319818">
    <property type="component" value="Unassembled WGS sequence"/>
</dbReference>
<keyword evidence="4" id="KW-1185">Reference proteome</keyword>
<feature type="compositionally biased region" description="Polar residues" evidence="2">
    <location>
        <begin position="1"/>
        <end position="11"/>
    </location>
</feature>
<dbReference type="InterPro" id="IPR016084">
    <property type="entry name" value="Haem_Oase-like_multi-hlx"/>
</dbReference>
<evidence type="ECO:0000313" key="3">
    <source>
        <dbReference type="EMBL" id="TQM45862.1"/>
    </source>
</evidence>
<keyword evidence="1" id="KW-0560">Oxidoreductase</keyword>